<name>A0A679BDC3_ORYGL</name>
<accession>A0A679BDC3</accession>
<protein>
    <submittedName>
        <fullName evidence="1">Uncharacterized protein</fullName>
    </submittedName>
</protein>
<organism evidence="1">
    <name type="scientific">Oryza glaberrima</name>
    <name type="common">African rice</name>
    <dbReference type="NCBI Taxonomy" id="4538"/>
    <lineage>
        <taxon>Eukaryota</taxon>
        <taxon>Viridiplantae</taxon>
        <taxon>Streptophyta</taxon>
        <taxon>Embryophyta</taxon>
        <taxon>Tracheophyta</taxon>
        <taxon>Spermatophyta</taxon>
        <taxon>Magnoliopsida</taxon>
        <taxon>Liliopsida</taxon>
        <taxon>Poales</taxon>
        <taxon>Poaceae</taxon>
        <taxon>BOP clade</taxon>
        <taxon>Oryzoideae</taxon>
        <taxon>Oryzeae</taxon>
        <taxon>Oryzinae</taxon>
        <taxon>Oryza</taxon>
    </lineage>
</organism>
<sequence>MDKSMHGSPYPSVTQPMLFHHRHTLMQPPPPLSWTPSRSPNRLASCRHHLMARCGGLDPAATWRPASHNRSGFFHYAWRPTTTIASVTATILGSRAAASAFATTGEASATGVPPPLHLIASVTATILGSRAAASAFATTGEANATGSAPAARCLSVAQQEREKTLPLPSL</sequence>
<proteinExistence type="predicted"/>
<dbReference type="EMBL" id="AP018863">
    <property type="protein sequence ID" value="BBF89568.1"/>
    <property type="molecule type" value="Genomic_DNA"/>
</dbReference>
<reference evidence="1" key="1">
    <citation type="submission" date="2018-08" db="EMBL/GenBank/DDBJ databases">
        <title>Oryza glaberrima genomic DNA, chromosome 11, BAC clone:Ogla0133M13.</title>
        <authorList>
            <person name="Wu J."/>
            <person name="Kanamori H."/>
        </authorList>
    </citation>
    <scope>NUCLEOTIDE SEQUENCE</scope>
    <source>
        <strain evidence="1">IRGC104038</strain>
    </source>
</reference>
<gene>
    <name evidence="1" type="primary">Ogla0133M13.19</name>
</gene>
<dbReference type="AlphaFoldDB" id="A0A679BDC3"/>
<evidence type="ECO:0000313" key="1">
    <source>
        <dbReference type="EMBL" id="BBF89568.1"/>
    </source>
</evidence>